<keyword evidence="4" id="KW-1185">Reference proteome</keyword>
<protein>
    <recommendedName>
        <fullName evidence="5">Senescence regulator</fullName>
    </recommendedName>
</protein>
<evidence type="ECO:0000313" key="4">
    <source>
        <dbReference type="Proteomes" id="UP001141253"/>
    </source>
</evidence>
<evidence type="ECO:0000256" key="2">
    <source>
        <dbReference type="SAM" id="MobiDB-lite"/>
    </source>
</evidence>
<feature type="region of interest" description="Disordered" evidence="2">
    <location>
        <begin position="67"/>
        <end position="125"/>
    </location>
</feature>
<dbReference type="InterPro" id="IPR007608">
    <property type="entry name" value="Senescence_reg_S40"/>
</dbReference>
<evidence type="ECO:0000256" key="1">
    <source>
        <dbReference type="ARBA" id="ARBA00034773"/>
    </source>
</evidence>
<accession>A0ABQ9CAA4</accession>
<dbReference type="Proteomes" id="UP001141253">
    <property type="component" value="Chromosome 4"/>
</dbReference>
<feature type="compositionally biased region" description="Acidic residues" evidence="2">
    <location>
        <begin position="111"/>
        <end position="124"/>
    </location>
</feature>
<sequence length="178" mass="19912">MATSNSYFARQNYRFLSTTDFNHHAQLSHDSPFELDESDIYHHTTTLSVSPDFRKSVISSRLVKKSTPAAAACRPTDPGKKAGGTPSSLPVNIPDWSKILKDEYRRRSDAGDDDDDDVDGDDCFDGGVRVPPHELLGRQMARTRIASFSLHEGIGRTLKGRDLSRVRNSIWEKTGFQD</sequence>
<comment type="similarity">
    <text evidence="1">Belongs to the senescence regulator S40 family.</text>
</comment>
<feature type="compositionally biased region" description="Basic and acidic residues" evidence="2">
    <location>
        <begin position="98"/>
        <end position="110"/>
    </location>
</feature>
<name>A0ABQ9CAA4_9ROSI</name>
<evidence type="ECO:0000313" key="3">
    <source>
        <dbReference type="EMBL" id="KAJ6395352.1"/>
    </source>
</evidence>
<proteinExistence type="inferred from homology"/>
<comment type="caution">
    <text evidence="3">The sequence shown here is derived from an EMBL/GenBank/DDBJ whole genome shotgun (WGS) entry which is preliminary data.</text>
</comment>
<gene>
    <name evidence="3" type="ORF">OIU77_020586</name>
</gene>
<reference evidence="3" key="2">
    <citation type="journal article" date="2023" name="Int. J. Mol. Sci.">
        <title>De Novo Assembly and Annotation of 11 Diverse Shrub Willow (Salix) Genomes Reveals Novel Gene Organization in Sex-Linked Regions.</title>
        <authorList>
            <person name="Hyden B."/>
            <person name="Feng K."/>
            <person name="Yates T.B."/>
            <person name="Jawdy S."/>
            <person name="Cereghino C."/>
            <person name="Smart L.B."/>
            <person name="Muchero W."/>
        </authorList>
    </citation>
    <scope>NUCLEOTIDE SEQUENCE</scope>
    <source>
        <tissue evidence="3">Shoot tip</tissue>
    </source>
</reference>
<dbReference type="EMBL" id="JAPFFI010000004">
    <property type="protein sequence ID" value="KAJ6395352.1"/>
    <property type="molecule type" value="Genomic_DNA"/>
</dbReference>
<evidence type="ECO:0008006" key="5">
    <source>
        <dbReference type="Google" id="ProtNLM"/>
    </source>
</evidence>
<dbReference type="PANTHER" id="PTHR46525">
    <property type="entry name" value="EMB|CAB72159.1"/>
    <property type="match status" value="1"/>
</dbReference>
<reference evidence="3" key="1">
    <citation type="submission" date="2022-10" db="EMBL/GenBank/DDBJ databases">
        <authorList>
            <person name="Hyden B.L."/>
            <person name="Feng K."/>
            <person name="Yates T."/>
            <person name="Jawdy S."/>
            <person name="Smart L.B."/>
            <person name="Muchero W."/>
        </authorList>
    </citation>
    <scope>NUCLEOTIDE SEQUENCE</scope>
    <source>
        <tissue evidence="3">Shoot tip</tissue>
    </source>
</reference>
<dbReference type="PANTHER" id="PTHR46525:SF2">
    <property type="entry name" value="EMB|CAB72159.1"/>
    <property type="match status" value="1"/>
</dbReference>
<dbReference type="Pfam" id="PF04520">
    <property type="entry name" value="Senescence_reg"/>
    <property type="match status" value="1"/>
</dbReference>
<organism evidence="3 4">
    <name type="scientific">Salix suchowensis</name>
    <dbReference type="NCBI Taxonomy" id="1278906"/>
    <lineage>
        <taxon>Eukaryota</taxon>
        <taxon>Viridiplantae</taxon>
        <taxon>Streptophyta</taxon>
        <taxon>Embryophyta</taxon>
        <taxon>Tracheophyta</taxon>
        <taxon>Spermatophyta</taxon>
        <taxon>Magnoliopsida</taxon>
        <taxon>eudicotyledons</taxon>
        <taxon>Gunneridae</taxon>
        <taxon>Pentapetalae</taxon>
        <taxon>rosids</taxon>
        <taxon>fabids</taxon>
        <taxon>Malpighiales</taxon>
        <taxon>Salicaceae</taxon>
        <taxon>Saliceae</taxon>
        <taxon>Salix</taxon>
    </lineage>
</organism>